<sequence>MTVTVETAVDAGDVGEPEGAGAPAVLDPAAAERQALIERWAERHGVDAARRLAEAEDLADAVQKEITPDNTVDTYNKSWRVWQRFCADARLPELEATRGSLVAFVAWMLREGQQNGKGYAPSSASTHLAAAVVGLRERGVTVSGDDQAAARTALEGLAVKLLQAGERRGRGQAVGADIDGLRAIARACPDTLTGDRDKALTLTGFHYASRSQDPAGLLTGDVTLHPRGLVVAVLTGKTKHSVRNAKIRYADDPEICPVRAWTAYRARLVAEHGPQWADPSTPAFVGIDQWGHITGGMGPDSVTRAIKRISKRAGVPIAWTGHSLRIGLASVGRKKGKDGIAIADQGGWARHSRSMLGYMQRDDGWDDNASAGLA</sequence>
<dbReference type="Proteomes" id="UP001500124">
    <property type="component" value="Unassembled WGS sequence"/>
</dbReference>
<name>A0ABP9LTT8_9ACTN</name>
<protein>
    <submittedName>
        <fullName evidence="4">Site-specific integrase</fullName>
    </submittedName>
</protein>
<evidence type="ECO:0000313" key="5">
    <source>
        <dbReference type="Proteomes" id="UP001500124"/>
    </source>
</evidence>
<accession>A0ABP9LTT8</accession>
<reference evidence="5" key="1">
    <citation type="journal article" date="2019" name="Int. J. Syst. Evol. Microbiol.">
        <title>The Global Catalogue of Microorganisms (GCM) 10K type strain sequencing project: providing services to taxonomists for standard genome sequencing and annotation.</title>
        <authorList>
            <consortium name="The Broad Institute Genomics Platform"/>
            <consortium name="The Broad Institute Genome Sequencing Center for Infectious Disease"/>
            <person name="Wu L."/>
            <person name="Ma J."/>
        </authorList>
    </citation>
    <scope>NUCLEOTIDE SEQUENCE [LARGE SCALE GENOMIC DNA]</scope>
    <source>
        <strain evidence="5">JCM 18410</strain>
    </source>
</reference>
<keyword evidence="1" id="KW-0238">DNA-binding</keyword>
<dbReference type="InterPro" id="IPR013762">
    <property type="entry name" value="Integrase-like_cat_sf"/>
</dbReference>
<evidence type="ECO:0000313" key="4">
    <source>
        <dbReference type="EMBL" id="GAA5083216.1"/>
    </source>
</evidence>
<dbReference type="InterPro" id="IPR011010">
    <property type="entry name" value="DNA_brk_join_enz"/>
</dbReference>
<dbReference type="SUPFAM" id="SSF47823">
    <property type="entry name" value="lambda integrase-like, N-terminal domain"/>
    <property type="match status" value="1"/>
</dbReference>
<evidence type="ECO:0000256" key="3">
    <source>
        <dbReference type="SAM" id="MobiDB-lite"/>
    </source>
</evidence>
<keyword evidence="5" id="KW-1185">Reference proteome</keyword>
<dbReference type="RefSeq" id="WP_345672810.1">
    <property type="nucleotide sequence ID" value="NZ_BAABKC010000160.1"/>
</dbReference>
<organism evidence="4 5">
    <name type="scientific">Streptomyces similanensis</name>
    <dbReference type="NCBI Taxonomy" id="1274988"/>
    <lineage>
        <taxon>Bacteria</taxon>
        <taxon>Bacillati</taxon>
        <taxon>Actinomycetota</taxon>
        <taxon>Actinomycetes</taxon>
        <taxon>Kitasatosporales</taxon>
        <taxon>Streptomycetaceae</taxon>
        <taxon>Streptomyces</taxon>
    </lineage>
</organism>
<dbReference type="EMBL" id="BAABKC010000160">
    <property type="protein sequence ID" value="GAA5083216.1"/>
    <property type="molecule type" value="Genomic_DNA"/>
</dbReference>
<evidence type="ECO:0000256" key="1">
    <source>
        <dbReference type="ARBA" id="ARBA00023125"/>
    </source>
</evidence>
<dbReference type="InterPro" id="IPR010998">
    <property type="entry name" value="Integrase_recombinase_N"/>
</dbReference>
<dbReference type="SUPFAM" id="SSF56349">
    <property type="entry name" value="DNA breaking-rejoining enzymes"/>
    <property type="match status" value="1"/>
</dbReference>
<feature type="region of interest" description="Disordered" evidence="3">
    <location>
        <begin position="1"/>
        <end position="23"/>
    </location>
</feature>
<dbReference type="Gene3D" id="1.10.443.10">
    <property type="entry name" value="Intergrase catalytic core"/>
    <property type="match status" value="1"/>
</dbReference>
<evidence type="ECO:0000256" key="2">
    <source>
        <dbReference type="ARBA" id="ARBA00023172"/>
    </source>
</evidence>
<dbReference type="Gene3D" id="1.10.150.130">
    <property type="match status" value="1"/>
</dbReference>
<comment type="caution">
    <text evidence="4">The sequence shown here is derived from an EMBL/GenBank/DDBJ whole genome shotgun (WGS) entry which is preliminary data.</text>
</comment>
<keyword evidence="2" id="KW-0233">DNA recombination</keyword>
<gene>
    <name evidence="4" type="ORF">GCM10023336_78220</name>
</gene>
<proteinExistence type="predicted"/>